<dbReference type="RefSeq" id="WP_289163161.1">
    <property type="nucleotide sequence ID" value="NZ_JASZZN010000006.1"/>
</dbReference>
<keyword evidence="9" id="KW-0067">ATP-binding</keyword>
<gene>
    <name evidence="12" type="ORF">QTN89_09480</name>
</gene>
<dbReference type="GO" id="GO:0004519">
    <property type="term" value="F:endonuclease activity"/>
    <property type="evidence" value="ECO:0007669"/>
    <property type="project" value="UniProtKB-KW"/>
</dbReference>
<keyword evidence="8" id="KW-0378">Hydrolase</keyword>
<keyword evidence="5" id="KW-0547">Nucleotide-binding</keyword>
<evidence type="ECO:0000259" key="11">
    <source>
        <dbReference type="Pfam" id="PF04313"/>
    </source>
</evidence>
<evidence type="ECO:0000256" key="10">
    <source>
        <dbReference type="ARBA" id="ARBA00023125"/>
    </source>
</evidence>
<feature type="domain" description="Restriction endonuclease type I HsdR N-terminal" evidence="11">
    <location>
        <begin position="6"/>
        <end position="110"/>
    </location>
</feature>
<name>A0ABT7PGN9_9BACT</name>
<dbReference type="EC" id="3.1.21.3" evidence="3"/>
<accession>A0ABT7PGN9</accession>
<comment type="similarity">
    <text evidence="2">Belongs to the HsdR family.</text>
</comment>
<evidence type="ECO:0000256" key="6">
    <source>
        <dbReference type="ARBA" id="ARBA00022747"/>
    </source>
</evidence>
<proteinExistence type="inferred from homology"/>
<dbReference type="InterPro" id="IPR007409">
    <property type="entry name" value="Restrct_endonuc_type1_HsdR_N"/>
</dbReference>
<dbReference type="PANTHER" id="PTHR30195:SF15">
    <property type="entry name" value="TYPE I RESTRICTION ENZYME HINDI ENDONUCLEASE SUBUNIT"/>
    <property type="match status" value="1"/>
</dbReference>
<comment type="catalytic activity">
    <reaction evidence="1">
        <text>Endonucleolytic cleavage of DNA to give random double-stranded fragments with terminal 5'-phosphates, ATP is simultaneously hydrolyzed.</text>
        <dbReference type="EC" id="3.1.21.3"/>
    </reaction>
</comment>
<dbReference type="Gene3D" id="3.90.1570.50">
    <property type="match status" value="1"/>
</dbReference>
<keyword evidence="7 12" id="KW-0255">Endonuclease</keyword>
<evidence type="ECO:0000313" key="12">
    <source>
        <dbReference type="EMBL" id="MDM4015659.1"/>
    </source>
</evidence>
<evidence type="ECO:0000256" key="2">
    <source>
        <dbReference type="ARBA" id="ARBA00008598"/>
    </source>
</evidence>
<protein>
    <recommendedName>
        <fullName evidence="3">type I site-specific deoxyribonuclease</fullName>
        <ecNumber evidence="3">3.1.21.3</ecNumber>
    </recommendedName>
</protein>
<evidence type="ECO:0000256" key="8">
    <source>
        <dbReference type="ARBA" id="ARBA00022801"/>
    </source>
</evidence>
<keyword evidence="4" id="KW-0540">Nuclease</keyword>
<evidence type="ECO:0000256" key="4">
    <source>
        <dbReference type="ARBA" id="ARBA00022722"/>
    </source>
</evidence>
<evidence type="ECO:0000313" key="13">
    <source>
        <dbReference type="Proteomes" id="UP001239462"/>
    </source>
</evidence>
<keyword evidence="10" id="KW-0238">DNA-binding</keyword>
<evidence type="ECO:0000256" key="9">
    <source>
        <dbReference type="ARBA" id="ARBA00022840"/>
    </source>
</evidence>
<dbReference type="Proteomes" id="UP001239462">
    <property type="component" value="Unassembled WGS sequence"/>
</dbReference>
<evidence type="ECO:0000256" key="7">
    <source>
        <dbReference type="ARBA" id="ARBA00022759"/>
    </source>
</evidence>
<organism evidence="12 13">
    <name type="scientific">Roseiconus lacunae</name>
    <dbReference type="NCBI Taxonomy" id="2605694"/>
    <lineage>
        <taxon>Bacteria</taxon>
        <taxon>Pseudomonadati</taxon>
        <taxon>Planctomycetota</taxon>
        <taxon>Planctomycetia</taxon>
        <taxon>Pirellulales</taxon>
        <taxon>Pirellulaceae</taxon>
        <taxon>Roseiconus</taxon>
    </lineage>
</organism>
<evidence type="ECO:0000256" key="5">
    <source>
        <dbReference type="ARBA" id="ARBA00022741"/>
    </source>
</evidence>
<keyword evidence="13" id="KW-1185">Reference proteome</keyword>
<reference evidence="12 13" key="1">
    <citation type="submission" date="2023-06" db="EMBL/GenBank/DDBJ databases">
        <title>Roseiconus lacunae JC819 isolated from Gulf of Mannar region, Tamil Nadu.</title>
        <authorList>
            <person name="Pk S."/>
            <person name="Ch S."/>
            <person name="Ch V.R."/>
        </authorList>
    </citation>
    <scope>NUCLEOTIDE SEQUENCE [LARGE SCALE GENOMIC DNA]</scope>
    <source>
        <strain evidence="12 13">JC819</strain>
    </source>
</reference>
<dbReference type="CDD" id="cd22332">
    <property type="entry name" value="HsdR_N"/>
    <property type="match status" value="1"/>
</dbReference>
<dbReference type="PANTHER" id="PTHR30195">
    <property type="entry name" value="TYPE I SITE-SPECIFIC DEOXYRIBONUCLEASE PROTEIN SUBUNIT M AND R"/>
    <property type="match status" value="1"/>
</dbReference>
<evidence type="ECO:0000256" key="3">
    <source>
        <dbReference type="ARBA" id="ARBA00012654"/>
    </source>
</evidence>
<dbReference type="InterPro" id="IPR051268">
    <property type="entry name" value="Type-I_R_enzyme_R_subunit"/>
</dbReference>
<dbReference type="EMBL" id="JASZZN010000006">
    <property type="protein sequence ID" value="MDM4015659.1"/>
    <property type="molecule type" value="Genomic_DNA"/>
</dbReference>
<keyword evidence="6" id="KW-0680">Restriction system</keyword>
<dbReference type="Pfam" id="PF04313">
    <property type="entry name" value="HSDR_N"/>
    <property type="match status" value="1"/>
</dbReference>
<evidence type="ECO:0000256" key="1">
    <source>
        <dbReference type="ARBA" id="ARBA00000851"/>
    </source>
</evidence>
<sequence length="130" mass="14577">MTANFSGNGLIENNQHLLRLLLENTSVSENRETGDKSLTVEFVDFKKATNNSFTAVCRFKVRILGTEHHITPDITLFLNGLPVVVIECKSPKVKDAIPEAIDQMIRHSEQATGLEIVNLRAQKWGNGKRF</sequence>
<comment type="caution">
    <text evidence="12">The sequence shown here is derived from an EMBL/GenBank/DDBJ whole genome shotgun (WGS) entry which is preliminary data.</text>
</comment>